<dbReference type="AlphaFoldDB" id="A0A3G9JVZ4"/>
<dbReference type="FunCoup" id="A0A3G9JVZ4">
    <property type="interactions" value="25"/>
</dbReference>
<keyword evidence="7" id="KW-0255">Endonuclease</keyword>
<dbReference type="SUPFAM" id="SSF56300">
    <property type="entry name" value="Metallo-dependent phosphatases"/>
    <property type="match status" value="1"/>
</dbReference>
<dbReference type="InterPro" id="IPR050535">
    <property type="entry name" value="DNA_Repair-Maintenance_Comp"/>
</dbReference>
<keyword evidence="7" id="KW-0233">DNA recombination</keyword>
<keyword evidence="5 7" id="KW-0378">Hydrolase</keyword>
<dbReference type="GO" id="GO:0004519">
    <property type="term" value="F:endonuclease activity"/>
    <property type="evidence" value="ECO:0007669"/>
    <property type="project" value="UniProtKB-KW"/>
</dbReference>
<dbReference type="InterPro" id="IPR029052">
    <property type="entry name" value="Metallo-depent_PP-like"/>
</dbReference>
<protein>
    <recommendedName>
        <fullName evidence="3 7">Nuclease SbcCD subunit D</fullName>
    </recommendedName>
</protein>
<keyword evidence="6 7" id="KW-0269">Exonuclease</keyword>
<proteinExistence type="inferred from homology"/>
<dbReference type="InterPro" id="IPR004843">
    <property type="entry name" value="Calcineurin-like_PHP"/>
</dbReference>
<dbReference type="KEGG" id="ebm:SG0102_21430"/>
<comment type="subunit">
    <text evidence="2 7">Heterodimer of SbcC and SbcD.</text>
</comment>
<comment type="similarity">
    <text evidence="1 7">Belongs to the SbcD family.</text>
</comment>
<dbReference type="Gene3D" id="3.60.21.10">
    <property type="match status" value="1"/>
</dbReference>
<evidence type="ECO:0000256" key="3">
    <source>
        <dbReference type="ARBA" id="ARBA00013365"/>
    </source>
</evidence>
<sequence>MKFIHLADLHLGRQLHGYALLDIQKELLEKVTAYIRDHDIRVVVIAGDVYDRAIPSQEAVTLLSDFLSTLILDLHVKVLMIAGNHDGADRLDFTSSILEKEGLYICANAKAQMPYVEIEDVKFYLLPFIKPSGVHQLFPEAPRDNYHVALAYYLDKQDLTAPGKKVLVTHQFVGHHAQTSDSELTLSVGGTEVIDPKIFESFDYVALGHLHAPQYVGRETIRYSGSLAKYSFDEAHQKKGFLVVDTKDFSSTFVPLKPSLDVRVLKGSLDELIHRQDAHNDDLLAAELSDEKIIPHAIDTLRTYYPHILSISYPQIVTTTHFDKHSMSEIQSKNALDLFIDFYRDMTMREPDEEEIQLISTLLEDNV</sequence>
<evidence type="ECO:0000259" key="9">
    <source>
        <dbReference type="Pfam" id="PF12320"/>
    </source>
</evidence>
<evidence type="ECO:0000256" key="5">
    <source>
        <dbReference type="ARBA" id="ARBA00022801"/>
    </source>
</evidence>
<dbReference type="RefSeq" id="WP_162300201.1">
    <property type="nucleotide sequence ID" value="NZ_AP019309.1"/>
</dbReference>
<feature type="domain" description="Calcineurin-like phosphoesterase" evidence="8">
    <location>
        <begin position="1"/>
        <end position="213"/>
    </location>
</feature>
<comment type="function">
    <text evidence="7">SbcCD cleaves DNA hairpin structures. These structures can inhibit DNA replication and are intermediates in certain DNA recombination reactions. The complex acts as a 3'-&gt;5' double strand exonuclease that can open hairpins. It also has a 5' single-strand endonuclease activity.</text>
</comment>
<gene>
    <name evidence="7 10" type="primary">sbcD</name>
    <name evidence="10" type="ORF">SG0102_21430</name>
</gene>
<dbReference type="InterPro" id="IPR004593">
    <property type="entry name" value="SbcD"/>
</dbReference>
<dbReference type="CDD" id="cd00840">
    <property type="entry name" value="MPP_Mre11_N"/>
    <property type="match status" value="1"/>
</dbReference>
<dbReference type="Pfam" id="PF12320">
    <property type="entry name" value="SbcD_C"/>
    <property type="match status" value="1"/>
</dbReference>
<dbReference type="GO" id="GO:0006260">
    <property type="term" value="P:DNA replication"/>
    <property type="evidence" value="ECO:0007669"/>
    <property type="project" value="UniProtKB-KW"/>
</dbReference>
<dbReference type="Pfam" id="PF00149">
    <property type="entry name" value="Metallophos"/>
    <property type="match status" value="1"/>
</dbReference>
<organism evidence="10 11">
    <name type="scientific">Intestinibaculum porci</name>
    <dbReference type="NCBI Taxonomy" id="2487118"/>
    <lineage>
        <taxon>Bacteria</taxon>
        <taxon>Bacillati</taxon>
        <taxon>Bacillota</taxon>
        <taxon>Erysipelotrichia</taxon>
        <taxon>Erysipelotrichales</taxon>
        <taxon>Erysipelotrichaceae</taxon>
        <taxon>Intestinibaculum</taxon>
    </lineage>
</organism>
<dbReference type="NCBIfam" id="TIGR00619">
    <property type="entry name" value="sbcd"/>
    <property type="match status" value="1"/>
</dbReference>
<evidence type="ECO:0000256" key="2">
    <source>
        <dbReference type="ARBA" id="ARBA00011322"/>
    </source>
</evidence>
<dbReference type="InParanoid" id="A0A3G9JVZ4"/>
<accession>A0A3G9JVZ4</accession>
<name>A0A3G9JVZ4_9FIRM</name>
<keyword evidence="11" id="KW-1185">Reference proteome</keyword>
<evidence type="ECO:0000256" key="6">
    <source>
        <dbReference type="ARBA" id="ARBA00022839"/>
    </source>
</evidence>
<dbReference type="PANTHER" id="PTHR30337:SF0">
    <property type="entry name" value="NUCLEASE SBCCD SUBUNIT D"/>
    <property type="match status" value="1"/>
</dbReference>
<dbReference type="InterPro" id="IPR026843">
    <property type="entry name" value="SbcD_C"/>
</dbReference>
<evidence type="ECO:0000256" key="1">
    <source>
        <dbReference type="ARBA" id="ARBA00010555"/>
    </source>
</evidence>
<dbReference type="InterPro" id="IPR041796">
    <property type="entry name" value="Mre11_N"/>
</dbReference>
<feature type="domain" description="Nuclease SbcCD subunit D C-terminal" evidence="9">
    <location>
        <begin position="261"/>
        <end position="346"/>
    </location>
</feature>
<keyword evidence="7" id="KW-0235">DNA replication</keyword>
<dbReference type="GO" id="GO:0008408">
    <property type="term" value="F:3'-5' exonuclease activity"/>
    <property type="evidence" value="ECO:0007669"/>
    <property type="project" value="InterPro"/>
</dbReference>
<evidence type="ECO:0000313" key="10">
    <source>
        <dbReference type="EMBL" id="BBH27209.1"/>
    </source>
</evidence>
<reference evidence="10 11" key="1">
    <citation type="submission" date="2018-11" db="EMBL/GenBank/DDBJ databases">
        <title>Novel Erysipelotrichaceae bacterium isolated from small intestine of a swine.</title>
        <authorList>
            <person name="Kim J.S."/>
            <person name="Choe H."/>
            <person name="Lee Y.R."/>
            <person name="Kim K.M."/>
            <person name="Park D.S."/>
        </authorList>
    </citation>
    <scope>NUCLEOTIDE SEQUENCE [LARGE SCALE GENOMIC DNA]</scope>
    <source>
        <strain evidence="10 11">SG0102</strain>
    </source>
</reference>
<dbReference type="Proteomes" id="UP000268059">
    <property type="component" value="Chromosome"/>
</dbReference>
<evidence type="ECO:0000259" key="8">
    <source>
        <dbReference type="Pfam" id="PF00149"/>
    </source>
</evidence>
<dbReference type="PANTHER" id="PTHR30337">
    <property type="entry name" value="COMPONENT OF ATP-DEPENDENT DSDNA EXONUCLEASE"/>
    <property type="match status" value="1"/>
</dbReference>
<dbReference type="GO" id="GO:0006310">
    <property type="term" value="P:DNA recombination"/>
    <property type="evidence" value="ECO:0007669"/>
    <property type="project" value="UniProtKB-KW"/>
</dbReference>
<evidence type="ECO:0000256" key="7">
    <source>
        <dbReference type="RuleBase" id="RU363069"/>
    </source>
</evidence>
<evidence type="ECO:0000256" key="4">
    <source>
        <dbReference type="ARBA" id="ARBA00022722"/>
    </source>
</evidence>
<keyword evidence="4 7" id="KW-0540">Nuclease</keyword>
<evidence type="ECO:0000313" key="11">
    <source>
        <dbReference type="Proteomes" id="UP000268059"/>
    </source>
</evidence>
<dbReference type="EMBL" id="AP019309">
    <property type="protein sequence ID" value="BBH27209.1"/>
    <property type="molecule type" value="Genomic_DNA"/>
</dbReference>